<keyword evidence="2" id="KW-1185">Reference proteome</keyword>
<organism evidence="1 2">
    <name type="scientific">Streptomyces pakalii</name>
    <dbReference type="NCBI Taxonomy" id="3036494"/>
    <lineage>
        <taxon>Bacteria</taxon>
        <taxon>Bacillati</taxon>
        <taxon>Actinomycetota</taxon>
        <taxon>Actinomycetes</taxon>
        <taxon>Kitasatosporales</taxon>
        <taxon>Streptomycetaceae</taxon>
        <taxon>Streptomyces</taxon>
    </lineage>
</organism>
<protein>
    <submittedName>
        <fullName evidence="1">Uncharacterized protein</fullName>
    </submittedName>
</protein>
<evidence type="ECO:0000313" key="2">
    <source>
        <dbReference type="Proteomes" id="UP001237194"/>
    </source>
</evidence>
<dbReference type="Proteomes" id="UP001237194">
    <property type="component" value="Unassembled WGS sequence"/>
</dbReference>
<dbReference type="RefSeq" id="WP_283894087.1">
    <property type="nucleotide sequence ID" value="NZ_JARWAF010000005.1"/>
</dbReference>
<proteinExistence type="predicted"/>
<evidence type="ECO:0000313" key="1">
    <source>
        <dbReference type="EMBL" id="MDJ1641131.1"/>
    </source>
</evidence>
<reference evidence="1 2" key="1">
    <citation type="submission" date="2023-04" db="EMBL/GenBank/DDBJ databases">
        <title>A novel species of the genus Streptomyces: Streptomyces pakalii sp. nov. isolated from a Mexican soil jungle.</title>
        <authorList>
            <person name="Chavez-Hernandez M.A."/>
            <person name="Ortiz-Alvarez J."/>
            <person name="Villa-Tanaca L."/>
            <person name="Hernandez-Rodriguez C."/>
        </authorList>
    </citation>
    <scope>NUCLEOTIDE SEQUENCE [LARGE SCALE GENOMIC DNA]</scope>
    <source>
        <strain evidence="1 2">ENCB-J15</strain>
    </source>
</reference>
<gene>
    <name evidence="1" type="ORF">P5W92_12040</name>
</gene>
<name>A0ABT7D5Q2_9ACTN</name>
<dbReference type="EMBL" id="JARWAF010000005">
    <property type="protein sequence ID" value="MDJ1641131.1"/>
    <property type="molecule type" value="Genomic_DNA"/>
</dbReference>
<accession>A0ABT7D5Q2</accession>
<sequence length="205" mass="21886">MDAGVAAILGAAVGACGTAIAAGVTGFFGRSHAKLQLAAQREQLERQIRADMATQLREPRRQAYASFDAELQSQLDQLAAASGTLHSDPLRLDVAAQQLGDHEPTVSESYRHVAMQGPEDIAYVAARAEAALHAAFASGYAIVADNGENLSGHRTEMDASIATARQALRDFRMLAMKVLRADGGEPELDQARARVASILNRPHRE</sequence>
<comment type="caution">
    <text evidence="1">The sequence shown here is derived from an EMBL/GenBank/DDBJ whole genome shotgun (WGS) entry which is preliminary data.</text>
</comment>